<keyword evidence="12" id="KW-1185">Reference proteome</keyword>
<dbReference type="Pfam" id="PF14226">
    <property type="entry name" value="DIOX_N"/>
    <property type="match status" value="1"/>
</dbReference>
<dbReference type="InterPro" id="IPR026992">
    <property type="entry name" value="DIOX_N"/>
</dbReference>
<evidence type="ECO:0000256" key="4">
    <source>
        <dbReference type="ARBA" id="ARBA00023002"/>
    </source>
</evidence>
<comment type="catalytic activity">
    <reaction evidence="8">
        <text>gibberellin A12 + 2 2-oxoglutarate + 3 O2 + H(+) = gibberellin A9 + 2 succinate + 3 CO2 + 2 H2O</text>
        <dbReference type="Rhea" id="RHEA:60772"/>
        <dbReference type="ChEBI" id="CHEBI:15377"/>
        <dbReference type="ChEBI" id="CHEBI:15378"/>
        <dbReference type="ChEBI" id="CHEBI:15379"/>
        <dbReference type="ChEBI" id="CHEBI:16526"/>
        <dbReference type="ChEBI" id="CHEBI:16810"/>
        <dbReference type="ChEBI" id="CHEBI:30031"/>
        <dbReference type="ChEBI" id="CHEBI:58627"/>
        <dbReference type="ChEBI" id="CHEBI:73255"/>
    </reaction>
    <physiologicalReaction direction="left-to-right" evidence="8">
        <dbReference type="Rhea" id="RHEA:60773"/>
    </physiologicalReaction>
</comment>
<gene>
    <name evidence="11" type="ORF">L484_026107</name>
</gene>
<evidence type="ECO:0000313" key="11">
    <source>
        <dbReference type="EMBL" id="EXB75631.1"/>
    </source>
</evidence>
<dbReference type="Proteomes" id="UP000030645">
    <property type="component" value="Unassembled WGS sequence"/>
</dbReference>
<dbReference type="GO" id="GO:0009686">
    <property type="term" value="P:gibberellin biosynthetic process"/>
    <property type="evidence" value="ECO:0007669"/>
    <property type="project" value="UniProtKB-ARBA"/>
</dbReference>
<organism evidence="11 12">
    <name type="scientific">Morus notabilis</name>
    <dbReference type="NCBI Taxonomy" id="981085"/>
    <lineage>
        <taxon>Eukaryota</taxon>
        <taxon>Viridiplantae</taxon>
        <taxon>Streptophyta</taxon>
        <taxon>Embryophyta</taxon>
        <taxon>Tracheophyta</taxon>
        <taxon>Spermatophyta</taxon>
        <taxon>Magnoliopsida</taxon>
        <taxon>eudicotyledons</taxon>
        <taxon>Gunneridae</taxon>
        <taxon>Pentapetalae</taxon>
        <taxon>rosids</taxon>
        <taxon>fabids</taxon>
        <taxon>Rosales</taxon>
        <taxon>Moraceae</taxon>
        <taxon>Moreae</taxon>
        <taxon>Morus</taxon>
    </lineage>
</organism>
<dbReference type="AlphaFoldDB" id="W9R811"/>
<evidence type="ECO:0000256" key="3">
    <source>
        <dbReference type="ARBA" id="ARBA00022723"/>
    </source>
</evidence>
<evidence type="ECO:0000256" key="8">
    <source>
        <dbReference type="ARBA" id="ARBA00050508"/>
    </source>
</evidence>
<evidence type="ECO:0000256" key="9">
    <source>
        <dbReference type="RuleBase" id="RU003682"/>
    </source>
</evidence>
<dbReference type="FunFam" id="2.60.120.330:FF:000003">
    <property type="entry name" value="Gibberellin 20 oxidase 2"/>
    <property type="match status" value="1"/>
</dbReference>
<dbReference type="InterPro" id="IPR050231">
    <property type="entry name" value="Iron_ascorbate_oxido_reductase"/>
</dbReference>
<dbReference type="GO" id="GO:0046872">
    <property type="term" value="F:metal ion binding"/>
    <property type="evidence" value="ECO:0007669"/>
    <property type="project" value="UniProtKB-KW"/>
</dbReference>
<dbReference type="STRING" id="981085.W9R811"/>
<reference evidence="12" key="1">
    <citation type="submission" date="2013-01" db="EMBL/GenBank/DDBJ databases">
        <title>Draft Genome Sequence of a Mulberry Tree, Morus notabilis C.K. Schneid.</title>
        <authorList>
            <person name="He N."/>
            <person name="Zhao S."/>
        </authorList>
    </citation>
    <scope>NUCLEOTIDE SEQUENCE</scope>
</reference>
<keyword evidence="5 9" id="KW-0408">Iron</keyword>
<dbReference type="InterPro" id="IPR044861">
    <property type="entry name" value="IPNS-like_FE2OG_OXY"/>
</dbReference>
<dbReference type="Pfam" id="PF03171">
    <property type="entry name" value="2OG-FeII_Oxy"/>
    <property type="match status" value="1"/>
</dbReference>
<feature type="domain" description="Fe2OG dioxygenase" evidence="10">
    <location>
        <begin position="204"/>
        <end position="304"/>
    </location>
</feature>
<evidence type="ECO:0000256" key="5">
    <source>
        <dbReference type="ARBA" id="ARBA00023004"/>
    </source>
</evidence>
<keyword evidence="3 9" id="KW-0479">Metal-binding</keyword>
<dbReference type="eggNOG" id="KOG0143">
    <property type="taxonomic scope" value="Eukaryota"/>
</dbReference>
<evidence type="ECO:0000256" key="2">
    <source>
        <dbReference type="ARBA" id="ARBA00004972"/>
    </source>
</evidence>
<name>W9R811_9ROSA</name>
<comment type="pathway">
    <text evidence="6">Plant hormone biosynthesis; gibberellin biosynthesis.</text>
</comment>
<evidence type="ECO:0000256" key="6">
    <source>
        <dbReference type="ARBA" id="ARBA00037909"/>
    </source>
</evidence>
<dbReference type="OrthoDB" id="288590at2759"/>
<sequence>MDSSKDSQIFDSSFLQKQTHVPKGFIWPDEDLPSNGTKGVLNEPLVDLEGFLNGDEVATVRAADLIREACTSHGFFQVINHGIDSSLINLAHEHLESFFKLPASEKINRAPKRPGCLAGYSAGHSERFATKLPWKETLTFFHESGSVPVVKDYFTNNLGKDFEQEGIVYQRYSETMMWLCLKLMELLAISLGVDRTHYKKFFEDAHSIVRMNHYPSCAQPDLTLGVGAHCDPTSITILHQDQVGGLEVFHNNKWNSVRPVQDAFVINIGDTIVALSNGIYKSCLHRVVVNRDENRKSMVFFLCPKEDKVVRPPHELVLDQGTRQYPDFTWSELLLFTSKYYRADPSTLQKFIIWKKQSSEPAISHY</sequence>
<dbReference type="GO" id="GO:0045544">
    <property type="term" value="F:gibberellin 20-oxidase activity"/>
    <property type="evidence" value="ECO:0007669"/>
    <property type="project" value="UniProtKB-ARBA"/>
</dbReference>
<comment type="pathway">
    <text evidence="2">Hormone biosynthesis.</text>
</comment>
<evidence type="ECO:0000259" key="10">
    <source>
        <dbReference type="PROSITE" id="PS51471"/>
    </source>
</evidence>
<comment type="cofactor">
    <cofactor evidence="1">
        <name>L-ascorbate</name>
        <dbReference type="ChEBI" id="CHEBI:38290"/>
    </cofactor>
</comment>
<evidence type="ECO:0000313" key="12">
    <source>
        <dbReference type="Proteomes" id="UP000030645"/>
    </source>
</evidence>
<proteinExistence type="inferred from homology"/>
<dbReference type="SUPFAM" id="SSF51197">
    <property type="entry name" value="Clavaminate synthase-like"/>
    <property type="match status" value="1"/>
</dbReference>
<dbReference type="InterPro" id="IPR027443">
    <property type="entry name" value="IPNS-like_sf"/>
</dbReference>
<dbReference type="EMBL" id="KE344683">
    <property type="protein sequence ID" value="EXB75631.1"/>
    <property type="molecule type" value="Genomic_DNA"/>
</dbReference>
<dbReference type="Gene3D" id="2.60.120.330">
    <property type="entry name" value="B-lactam Antibiotic, Isopenicillin N Synthase, Chain"/>
    <property type="match status" value="1"/>
</dbReference>
<evidence type="ECO:0000256" key="1">
    <source>
        <dbReference type="ARBA" id="ARBA00001961"/>
    </source>
</evidence>
<evidence type="ECO:0000256" key="7">
    <source>
        <dbReference type="ARBA" id="ARBA00043997"/>
    </source>
</evidence>
<dbReference type="KEGG" id="mnt:21408776"/>
<accession>W9R811</accession>
<comment type="similarity">
    <text evidence="7">Belongs to the iron/ascorbate-dependent oxidoreductase family. GA20OX subfamily.</text>
</comment>
<dbReference type="PRINTS" id="PR00682">
    <property type="entry name" value="IPNSYNTHASE"/>
</dbReference>
<dbReference type="InterPro" id="IPR005123">
    <property type="entry name" value="Oxoglu/Fe-dep_dioxygenase_dom"/>
</dbReference>
<dbReference type="PANTHER" id="PTHR47990">
    <property type="entry name" value="2-OXOGLUTARATE (2OG) AND FE(II)-DEPENDENT OXYGENASE SUPERFAMILY PROTEIN-RELATED"/>
    <property type="match status" value="1"/>
</dbReference>
<protein>
    <submittedName>
        <fullName evidence="11">Gibberellin 20 oxidase 2</fullName>
    </submittedName>
</protein>
<dbReference type="PROSITE" id="PS51471">
    <property type="entry name" value="FE2OG_OXY"/>
    <property type="match status" value="1"/>
</dbReference>
<keyword evidence="4 9" id="KW-0560">Oxidoreductase</keyword>